<dbReference type="PANTHER" id="PTHR21354">
    <property type="entry name" value="ZINC FINGER PROTEIN 511"/>
    <property type="match status" value="1"/>
</dbReference>
<dbReference type="PROSITE" id="PS50157">
    <property type="entry name" value="ZINC_FINGER_C2H2_2"/>
    <property type="match status" value="1"/>
</dbReference>
<evidence type="ECO:0000259" key="3">
    <source>
        <dbReference type="PROSITE" id="PS50157"/>
    </source>
</evidence>
<comment type="caution">
    <text evidence="4">The sequence shown here is derived from an EMBL/GenBank/DDBJ whole genome shotgun (WGS) entry which is preliminary data.</text>
</comment>
<dbReference type="PANTHER" id="PTHR21354:SF0">
    <property type="entry name" value="ZINC FINGER PROTEIN 511"/>
    <property type="match status" value="1"/>
</dbReference>
<proteinExistence type="predicted"/>
<feature type="region of interest" description="Disordered" evidence="2">
    <location>
        <begin position="66"/>
        <end position="94"/>
    </location>
</feature>
<feature type="non-terminal residue" evidence="4">
    <location>
        <position position="208"/>
    </location>
</feature>
<reference evidence="4 5" key="1">
    <citation type="journal article" date="2023" name="Commun. Biol.">
        <title>Genome analysis of Parmales, the sister group of diatoms, reveals the evolutionary specialization of diatoms from phago-mixotrophs to photoautotrophs.</title>
        <authorList>
            <person name="Ban H."/>
            <person name="Sato S."/>
            <person name="Yoshikawa S."/>
            <person name="Yamada K."/>
            <person name="Nakamura Y."/>
            <person name="Ichinomiya M."/>
            <person name="Sato N."/>
            <person name="Blanc-Mathieu R."/>
            <person name="Endo H."/>
            <person name="Kuwata A."/>
            <person name="Ogata H."/>
        </authorList>
    </citation>
    <scope>NUCLEOTIDE SEQUENCE [LARGE SCALE GENOMIC DNA]</scope>
</reference>
<evidence type="ECO:0000313" key="5">
    <source>
        <dbReference type="Proteomes" id="UP001165060"/>
    </source>
</evidence>
<protein>
    <recommendedName>
        <fullName evidence="3">C2H2-type domain-containing protein</fullName>
    </recommendedName>
</protein>
<gene>
    <name evidence="4" type="ORF">TeGR_g11777</name>
</gene>
<dbReference type="InterPro" id="IPR039258">
    <property type="entry name" value="ZNF511"/>
</dbReference>
<organism evidence="4 5">
    <name type="scientific">Tetraparma gracilis</name>
    <dbReference type="NCBI Taxonomy" id="2962635"/>
    <lineage>
        <taxon>Eukaryota</taxon>
        <taxon>Sar</taxon>
        <taxon>Stramenopiles</taxon>
        <taxon>Ochrophyta</taxon>
        <taxon>Bolidophyceae</taxon>
        <taxon>Parmales</taxon>
        <taxon>Triparmaceae</taxon>
        <taxon>Tetraparma</taxon>
    </lineage>
</organism>
<dbReference type="PROSITE" id="PS00028">
    <property type="entry name" value="ZINC_FINGER_C2H2_1"/>
    <property type="match status" value="3"/>
</dbReference>
<evidence type="ECO:0000256" key="2">
    <source>
        <dbReference type="SAM" id="MobiDB-lite"/>
    </source>
</evidence>
<evidence type="ECO:0000256" key="1">
    <source>
        <dbReference type="PROSITE-ProRule" id="PRU00042"/>
    </source>
</evidence>
<dbReference type="Proteomes" id="UP001165060">
    <property type="component" value="Unassembled WGS sequence"/>
</dbReference>
<name>A0ABQ6NBK5_9STRA</name>
<dbReference type="SMART" id="SM00355">
    <property type="entry name" value="ZnF_C2H2"/>
    <property type="match status" value="3"/>
</dbReference>
<dbReference type="Gene3D" id="3.30.160.60">
    <property type="entry name" value="Classic Zinc Finger"/>
    <property type="match status" value="1"/>
</dbReference>
<keyword evidence="1" id="KW-0863">Zinc-finger</keyword>
<sequence length="208" mass="22470">MDTSGASEATTDETIASAIGQAIGAAPPPPAGGSAPSYISARAVRKLLRFDDPFFRTYDADHAELFAPAPDLGDGREDLGEAAGRGLDAPPEAPAEPAHPCAVCGLSFPSLPELSAHAALHSFQCSACMRTLADGFQLERHIEERHDPFWDARRGREGEAFRGYLCLVQGCGGGFATDGKRKKHLIEEHSYPGWFNFHSRDYTKKQKQ</sequence>
<evidence type="ECO:0000313" key="4">
    <source>
        <dbReference type="EMBL" id="GMI52355.1"/>
    </source>
</evidence>
<keyword evidence="1" id="KW-0862">Zinc</keyword>
<keyword evidence="1" id="KW-0479">Metal-binding</keyword>
<keyword evidence="5" id="KW-1185">Reference proteome</keyword>
<dbReference type="InterPro" id="IPR013087">
    <property type="entry name" value="Znf_C2H2_type"/>
</dbReference>
<feature type="domain" description="C2H2-type" evidence="3">
    <location>
        <begin position="99"/>
        <end position="126"/>
    </location>
</feature>
<dbReference type="EMBL" id="BRYB01006588">
    <property type="protein sequence ID" value="GMI52355.1"/>
    <property type="molecule type" value="Genomic_DNA"/>
</dbReference>
<accession>A0ABQ6NBK5</accession>